<comment type="caution">
    <text evidence="2">The sequence shown here is derived from an EMBL/GenBank/DDBJ whole genome shotgun (WGS) entry which is preliminary data.</text>
</comment>
<organism evidence="2 3">
    <name type="scientific">Saitozyma podzolica</name>
    <dbReference type="NCBI Taxonomy" id="1890683"/>
    <lineage>
        <taxon>Eukaryota</taxon>
        <taxon>Fungi</taxon>
        <taxon>Dikarya</taxon>
        <taxon>Basidiomycota</taxon>
        <taxon>Agaricomycotina</taxon>
        <taxon>Tremellomycetes</taxon>
        <taxon>Tremellales</taxon>
        <taxon>Trimorphomycetaceae</taxon>
        <taxon>Saitozyma</taxon>
    </lineage>
</organism>
<reference evidence="2 3" key="1">
    <citation type="submission" date="2018-11" db="EMBL/GenBank/DDBJ databases">
        <title>Genome sequence of Saitozyma podzolica DSM 27192.</title>
        <authorList>
            <person name="Aliyu H."/>
            <person name="Gorte O."/>
            <person name="Ochsenreither K."/>
        </authorList>
    </citation>
    <scope>NUCLEOTIDE SEQUENCE [LARGE SCALE GENOMIC DNA]</scope>
    <source>
        <strain evidence="2 3">DSM 27192</strain>
    </source>
</reference>
<keyword evidence="3" id="KW-1185">Reference proteome</keyword>
<gene>
    <name evidence="2" type="ORF">EHS25_008447</name>
</gene>
<accession>A0A427YPJ7</accession>
<proteinExistence type="predicted"/>
<evidence type="ECO:0000256" key="1">
    <source>
        <dbReference type="SAM" id="MobiDB-lite"/>
    </source>
</evidence>
<dbReference type="OrthoDB" id="10309471at2759"/>
<evidence type="ECO:0000313" key="2">
    <source>
        <dbReference type="EMBL" id="RSH92999.1"/>
    </source>
</evidence>
<evidence type="ECO:0000313" key="3">
    <source>
        <dbReference type="Proteomes" id="UP000279259"/>
    </source>
</evidence>
<dbReference type="AlphaFoldDB" id="A0A427YPJ7"/>
<dbReference type="Proteomes" id="UP000279259">
    <property type="component" value="Unassembled WGS sequence"/>
</dbReference>
<sequence>MSVASSDTVHSRTDVVVYPTELELSGEYFTFQAKEGIPLSDYVTLATAFRHLSLKQAASGFLARHGAFDAAFLGFRKLTQDGGTEAEGARDSLRADDEQELQTVITTLKNLGARDSKLGGQSYAQVARFHEDGSERLASLSRDMRLVKILSAQLRDGLKEGTVSQETLERSLNHRSSCLLSAAKQVQHVSRTVLANEQFEVHLELLPLIEASPTRYPRLEGSVSPSTDTLARSKSRKALADRESEIHDLIQTANTQWKYMTHPSSQRRTSHDHRNSFVNSLEQIMDHHAWELQYQTELMRSDEGDGVSQGEADSRASSSADSILKRGSSRGMMGSMPRKIVKGLLGRNKVGTLLEASAKLHKSAPGTILELPEGVPITNDSTDG</sequence>
<feature type="region of interest" description="Disordered" evidence="1">
    <location>
        <begin position="301"/>
        <end position="335"/>
    </location>
</feature>
<name>A0A427YPJ7_9TREE</name>
<protein>
    <submittedName>
        <fullName evidence="2">Uncharacterized protein</fullName>
    </submittedName>
</protein>
<dbReference type="EMBL" id="RSCD01000005">
    <property type="protein sequence ID" value="RSH92999.1"/>
    <property type="molecule type" value="Genomic_DNA"/>
</dbReference>